<comment type="catalytic activity">
    <reaction evidence="9 10">
        <text>D-gluconate + ATP = 6-phospho-D-gluconate + ADP + H(+)</text>
        <dbReference type="Rhea" id="RHEA:19433"/>
        <dbReference type="ChEBI" id="CHEBI:15378"/>
        <dbReference type="ChEBI" id="CHEBI:18391"/>
        <dbReference type="ChEBI" id="CHEBI:30616"/>
        <dbReference type="ChEBI" id="CHEBI:58759"/>
        <dbReference type="ChEBI" id="CHEBI:456216"/>
        <dbReference type="EC" id="2.7.1.12"/>
    </reaction>
</comment>
<proteinExistence type="inferred from homology"/>
<dbReference type="CDD" id="cd02021">
    <property type="entry name" value="GntK"/>
    <property type="match status" value="1"/>
</dbReference>
<dbReference type="FunFam" id="3.40.50.300:FF:000522">
    <property type="entry name" value="Gluconokinase"/>
    <property type="match status" value="1"/>
</dbReference>
<dbReference type="PANTHER" id="PTHR43442">
    <property type="entry name" value="GLUCONOKINASE-RELATED"/>
    <property type="match status" value="1"/>
</dbReference>
<evidence type="ECO:0000256" key="6">
    <source>
        <dbReference type="ARBA" id="ARBA00022777"/>
    </source>
</evidence>
<comment type="pathway">
    <text evidence="1">Carbohydrate acid metabolism.</text>
</comment>
<protein>
    <recommendedName>
        <fullName evidence="3 10">Gluconokinase</fullName>
        <ecNumber evidence="3 10">2.7.1.12</ecNumber>
    </recommendedName>
</protein>
<dbReference type="GO" id="GO:0019521">
    <property type="term" value="P:D-gluconate metabolic process"/>
    <property type="evidence" value="ECO:0007669"/>
    <property type="project" value="UniProtKB-KW"/>
</dbReference>
<evidence type="ECO:0000256" key="1">
    <source>
        <dbReference type="ARBA" id="ARBA00004761"/>
    </source>
</evidence>
<dbReference type="RefSeq" id="WP_164693426.1">
    <property type="nucleotide sequence ID" value="NZ_JAAIKB010000002.1"/>
</dbReference>
<dbReference type="GO" id="GO:0005737">
    <property type="term" value="C:cytoplasm"/>
    <property type="evidence" value="ECO:0007669"/>
    <property type="project" value="TreeGrafter"/>
</dbReference>
<evidence type="ECO:0000256" key="2">
    <source>
        <dbReference type="ARBA" id="ARBA00008420"/>
    </source>
</evidence>
<dbReference type="Gene3D" id="3.40.50.300">
    <property type="entry name" value="P-loop containing nucleotide triphosphate hydrolases"/>
    <property type="match status" value="1"/>
</dbReference>
<dbReference type="InterPro" id="IPR006001">
    <property type="entry name" value="Therm_gnt_kin"/>
</dbReference>
<evidence type="ECO:0000256" key="3">
    <source>
        <dbReference type="ARBA" id="ARBA00012054"/>
    </source>
</evidence>
<evidence type="ECO:0000256" key="10">
    <source>
        <dbReference type="RuleBase" id="RU363066"/>
    </source>
</evidence>
<organism evidence="11 12">
    <name type="scientific">Falsiroseomonas algicola</name>
    <dbReference type="NCBI Taxonomy" id="2716930"/>
    <lineage>
        <taxon>Bacteria</taxon>
        <taxon>Pseudomonadati</taxon>
        <taxon>Pseudomonadota</taxon>
        <taxon>Alphaproteobacteria</taxon>
        <taxon>Acetobacterales</taxon>
        <taxon>Roseomonadaceae</taxon>
        <taxon>Falsiroseomonas</taxon>
    </lineage>
</organism>
<gene>
    <name evidence="11" type="ORF">G3576_05845</name>
</gene>
<dbReference type="EMBL" id="JAAIKB010000002">
    <property type="protein sequence ID" value="NGM19527.1"/>
    <property type="molecule type" value="Genomic_DNA"/>
</dbReference>
<dbReference type="EC" id="2.7.1.12" evidence="3 10"/>
<reference evidence="11 12" key="1">
    <citation type="submission" date="2020-03" db="EMBL/GenBank/DDBJ databases">
        <title>Roseomonas stagni sp. nov., isolated from pond water in Japan.</title>
        <authorList>
            <person name="Furuhata K."/>
            <person name="Miyamoto H."/>
            <person name="Goto K."/>
        </authorList>
    </citation>
    <scope>NUCLEOTIDE SEQUENCE [LARGE SCALE GENOMIC DNA]</scope>
    <source>
        <strain evidence="11 12">PeD5</strain>
    </source>
</reference>
<accession>A0A6M1LH71</accession>
<evidence type="ECO:0000313" key="12">
    <source>
        <dbReference type="Proteomes" id="UP000475385"/>
    </source>
</evidence>
<dbReference type="InterPro" id="IPR027417">
    <property type="entry name" value="P-loop_NTPase"/>
</dbReference>
<evidence type="ECO:0000256" key="4">
    <source>
        <dbReference type="ARBA" id="ARBA00022679"/>
    </source>
</evidence>
<dbReference type="GO" id="GO:0005524">
    <property type="term" value="F:ATP binding"/>
    <property type="evidence" value="ECO:0007669"/>
    <property type="project" value="UniProtKB-KW"/>
</dbReference>
<dbReference type="GO" id="GO:0046316">
    <property type="term" value="F:gluconokinase activity"/>
    <property type="evidence" value="ECO:0007669"/>
    <property type="project" value="UniProtKB-EC"/>
</dbReference>
<evidence type="ECO:0000256" key="7">
    <source>
        <dbReference type="ARBA" id="ARBA00022840"/>
    </source>
</evidence>
<dbReference type="AlphaFoldDB" id="A0A6M1LH71"/>
<comment type="caution">
    <text evidence="11">The sequence shown here is derived from an EMBL/GenBank/DDBJ whole genome shotgun (WGS) entry which is preliminary data.</text>
</comment>
<comment type="similarity">
    <text evidence="2 10">Belongs to the gluconokinase GntK/GntV family.</text>
</comment>
<sequence>MTPLVVVMGVSGAGKSTIGQAIATALGLPFADADDFHPAANITKMSRGEALNDDDRWPWLAAIGAHLAAHRGRGCVVTCSALKRAYRDALRQAAPDLRLVFLTGDPALVAARQAARQNHFMPASLVASQFATLEPPAPEEAAITLDVGPAPATLATAAINALQEAAPP</sequence>
<dbReference type="PANTHER" id="PTHR43442:SF3">
    <property type="entry name" value="GLUCONOKINASE-RELATED"/>
    <property type="match status" value="1"/>
</dbReference>
<keyword evidence="7 10" id="KW-0067">ATP-binding</keyword>
<keyword evidence="12" id="KW-1185">Reference proteome</keyword>
<dbReference type="NCBIfam" id="TIGR01313">
    <property type="entry name" value="therm_gnt_kin"/>
    <property type="match status" value="1"/>
</dbReference>
<dbReference type="SUPFAM" id="SSF52540">
    <property type="entry name" value="P-loop containing nucleoside triphosphate hydrolases"/>
    <property type="match status" value="1"/>
</dbReference>
<keyword evidence="8" id="KW-0311">Gluconate utilization</keyword>
<keyword evidence="5 10" id="KW-0547">Nucleotide-binding</keyword>
<keyword evidence="6 10" id="KW-0418">Kinase</keyword>
<evidence type="ECO:0000256" key="5">
    <source>
        <dbReference type="ARBA" id="ARBA00022741"/>
    </source>
</evidence>
<evidence type="ECO:0000256" key="9">
    <source>
        <dbReference type="ARBA" id="ARBA00048090"/>
    </source>
</evidence>
<dbReference type="Pfam" id="PF13671">
    <property type="entry name" value="AAA_33"/>
    <property type="match status" value="1"/>
</dbReference>
<name>A0A6M1LH71_9PROT</name>
<evidence type="ECO:0000313" key="11">
    <source>
        <dbReference type="EMBL" id="NGM19527.1"/>
    </source>
</evidence>
<keyword evidence="4 10" id="KW-0808">Transferase</keyword>
<dbReference type="Proteomes" id="UP000475385">
    <property type="component" value="Unassembled WGS sequence"/>
</dbReference>
<evidence type="ECO:0000256" key="8">
    <source>
        <dbReference type="ARBA" id="ARBA00023064"/>
    </source>
</evidence>